<dbReference type="AlphaFoldDB" id="A0A8H7EN69"/>
<evidence type="ECO:0000256" key="1">
    <source>
        <dbReference type="ARBA" id="ARBA00022801"/>
    </source>
</evidence>
<dbReference type="CDD" id="cd09171">
    <property type="entry name" value="PLDc_vPLD6_like"/>
    <property type="match status" value="1"/>
</dbReference>
<organism evidence="8 9">
    <name type="scientific">Apophysomyces ossiformis</name>
    <dbReference type="NCBI Taxonomy" id="679940"/>
    <lineage>
        <taxon>Eukaryota</taxon>
        <taxon>Fungi</taxon>
        <taxon>Fungi incertae sedis</taxon>
        <taxon>Mucoromycota</taxon>
        <taxon>Mucoromycotina</taxon>
        <taxon>Mucoromycetes</taxon>
        <taxon>Mucorales</taxon>
        <taxon>Mucorineae</taxon>
        <taxon>Mucoraceae</taxon>
        <taxon>Apophysomyces</taxon>
    </lineage>
</organism>
<sequence>MPSETTLEVSDLKTANFQQLIGKTMASASSLMKDDDLQDIAISRLNYVLSNKSHSPSNTLKTIRTMFETAADACQYDQERHLIRWLQTCVVAAVQMGLQEAVQTTQGSTVTKKAVAVVADKKTKVLSDEAAPKPPAKESKKAEPVKKEKKKPKPIPKSYDDDDDDDDAYVPSDAENLSSNENDAVVPLKPKPKKNGRKKRSDINHVEQVVPDLETGAGPTAVIRSFEIPYSGTTKDKRVLPKGYFARSFFFPSEESFKANIEYDAFLAVLKSARSTIDICVYSLTDDDVADVLIAAKQRNVKIRIITDNQQSAIKGADAKRLQEDYGIPYKTDNTSGYMHNKFAVVDNATLINGSFNWSKGARFKNRENITVTNLPELIKEFNRQFEALWEEF</sequence>
<evidence type="ECO:0000256" key="4">
    <source>
        <dbReference type="ARBA" id="ARBA00038012"/>
    </source>
</evidence>
<evidence type="ECO:0000256" key="2">
    <source>
        <dbReference type="ARBA" id="ARBA00022963"/>
    </source>
</evidence>
<dbReference type="PROSITE" id="PS50035">
    <property type="entry name" value="PLD"/>
    <property type="match status" value="1"/>
</dbReference>
<dbReference type="SMART" id="SM00155">
    <property type="entry name" value="PLDc"/>
    <property type="match status" value="1"/>
</dbReference>
<accession>A0A8H7EN69</accession>
<evidence type="ECO:0000256" key="5">
    <source>
        <dbReference type="ARBA" id="ARBA00040549"/>
    </source>
</evidence>
<dbReference type="InterPro" id="IPR001736">
    <property type="entry name" value="PLipase_D/transphosphatidylase"/>
</dbReference>
<gene>
    <name evidence="8" type="ORF">EC973_003176</name>
</gene>
<dbReference type="PANTHER" id="PTHR43856:SF1">
    <property type="entry name" value="MITOCHONDRIAL CARDIOLIPIN HYDROLASE"/>
    <property type="match status" value="1"/>
</dbReference>
<keyword evidence="9" id="KW-1185">Reference proteome</keyword>
<dbReference type="InterPro" id="IPR025202">
    <property type="entry name" value="PLD-like_dom"/>
</dbReference>
<feature type="compositionally biased region" description="Basic and acidic residues" evidence="6">
    <location>
        <begin position="127"/>
        <end position="146"/>
    </location>
</feature>
<dbReference type="Pfam" id="PF13091">
    <property type="entry name" value="PLDc_2"/>
    <property type="match status" value="1"/>
</dbReference>
<evidence type="ECO:0000313" key="9">
    <source>
        <dbReference type="Proteomes" id="UP000605846"/>
    </source>
</evidence>
<keyword evidence="1" id="KW-0378">Hydrolase</keyword>
<feature type="domain" description="PLD phosphodiesterase" evidence="7">
    <location>
        <begin position="335"/>
        <end position="362"/>
    </location>
</feature>
<reference evidence="8" key="1">
    <citation type="submission" date="2020-01" db="EMBL/GenBank/DDBJ databases">
        <title>Genome Sequencing of Three Apophysomyces-Like Fungal Strains Confirms a Novel Fungal Genus in the Mucoromycota with divergent Burkholderia-like Endosymbiotic Bacteria.</title>
        <authorList>
            <person name="Stajich J.E."/>
            <person name="Macias A.M."/>
            <person name="Carter-House D."/>
            <person name="Lovett B."/>
            <person name="Kasson L.R."/>
            <person name="Berry K."/>
            <person name="Grigoriev I."/>
            <person name="Chang Y."/>
            <person name="Spatafora J."/>
            <person name="Kasson M.T."/>
        </authorList>
    </citation>
    <scope>NUCLEOTIDE SEQUENCE</scope>
    <source>
        <strain evidence="8">NRRL A-21654</strain>
    </source>
</reference>
<protein>
    <recommendedName>
        <fullName evidence="5">Mitochondrial cardiolipin hydrolase</fullName>
    </recommendedName>
</protein>
<dbReference type="PANTHER" id="PTHR43856">
    <property type="entry name" value="CARDIOLIPIN HYDROLASE"/>
    <property type="match status" value="1"/>
</dbReference>
<dbReference type="GO" id="GO:0016891">
    <property type="term" value="F:RNA endonuclease activity producing 5'-phosphomonoesters, hydrolytic mechanism"/>
    <property type="evidence" value="ECO:0007669"/>
    <property type="project" value="TreeGrafter"/>
</dbReference>
<keyword evidence="3" id="KW-0443">Lipid metabolism</keyword>
<evidence type="ECO:0000259" key="7">
    <source>
        <dbReference type="PROSITE" id="PS50035"/>
    </source>
</evidence>
<keyword evidence="2" id="KW-0442">Lipid degradation</keyword>
<evidence type="ECO:0000313" key="8">
    <source>
        <dbReference type="EMBL" id="KAF7722400.1"/>
    </source>
</evidence>
<dbReference type="InterPro" id="IPR051406">
    <property type="entry name" value="PLD_domain"/>
</dbReference>
<dbReference type="OrthoDB" id="5205528at2759"/>
<feature type="region of interest" description="Disordered" evidence="6">
    <location>
        <begin position="127"/>
        <end position="211"/>
    </location>
</feature>
<dbReference type="SUPFAM" id="SSF56024">
    <property type="entry name" value="Phospholipase D/nuclease"/>
    <property type="match status" value="1"/>
</dbReference>
<dbReference type="EMBL" id="JABAYA010000197">
    <property type="protein sequence ID" value="KAF7722400.1"/>
    <property type="molecule type" value="Genomic_DNA"/>
</dbReference>
<comment type="similarity">
    <text evidence="4">Belongs to the phospholipase D family. MitoPLD/Zucchini subfamily.</text>
</comment>
<name>A0A8H7EN69_9FUNG</name>
<proteinExistence type="inferred from homology"/>
<comment type="caution">
    <text evidence="8">The sequence shown here is derived from an EMBL/GenBank/DDBJ whole genome shotgun (WGS) entry which is preliminary data.</text>
</comment>
<dbReference type="Proteomes" id="UP000605846">
    <property type="component" value="Unassembled WGS sequence"/>
</dbReference>
<evidence type="ECO:0000256" key="3">
    <source>
        <dbReference type="ARBA" id="ARBA00023098"/>
    </source>
</evidence>
<feature type="compositionally biased region" description="Basic residues" evidence="6">
    <location>
        <begin position="190"/>
        <end position="200"/>
    </location>
</feature>
<dbReference type="Gene3D" id="3.30.870.10">
    <property type="entry name" value="Endonuclease Chain A"/>
    <property type="match status" value="1"/>
</dbReference>
<evidence type="ECO:0000256" key="6">
    <source>
        <dbReference type="SAM" id="MobiDB-lite"/>
    </source>
</evidence>
<dbReference type="GO" id="GO:0016042">
    <property type="term" value="P:lipid catabolic process"/>
    <property type="evidence" value="ECO:0007669"/>
    <property type="project" value="UniProtKB-KW"/>
</dbReference>